<reference evidence="1 2" key="1">
    <citation type="journal article" date="2012" name="Science">
        <title>Ecological populations of bacteria act as socially cohesive units of antibiotic production and resistance.</title>
        <authorList>
            <person name="Cordero O.X."/>
            <person name="Wildschutte H."/>
            <person name="Kirkup B."/>
            <person name="Proehl S."/>
            <person name="Ngo L."/>
            <person name="Hussain F."/>
            <person name="Le Roux F."/>
            <person name="Mincer T."/>
            <person name="Polz M.F."/>
        </authorList>
    </citation>
    <scope>NUCLEOTIDE SEQUENCE [LARGE SCALE GENOMIC DNA]</scope>
    <source>
        <strain evidence="1 2">FS-238</strain>
    </source>
</reference>
<comment type="caution">
    <text evidence="1">The sequence shown here is derived from an EMBL/GenBank/DDBJ whole genome shotgun (WGS) entry which is preliminary data.</text>
</comment>
<name>A0A853R2Z7_9VIBR</name>
<protein>
    <submittedName>
        <fullName evidence="1">Uncharacterized protein</fullName>
    </submittedName>
</protein>
<gene>
    <name evidence="1" type="ORF">A1QS_04625</name>
</gene>
<dbReference type="AlphaFoldDB" id="A0A853R2Z7"/>
<evidence type="ECO:0000313" key="1">
    <source>
        <dbReference type="EMBL" id="OEE37040.1"/>
    </source>
</evidence>
<evidence type="ECO:0000313" key="2">
    <source>
        <dbReference type="Proteomes" id="UP000094808"/>
    </source>
</evidence>
<accession>A0A853R2Z7</accession>
<dbReference type="Proteomes" id="UP000094808">
    <property type="component" value="Unassembled WGS sequence"/>
</dbReference>
<organism evidence="1 2">
    <name type="scientific">Vibrio ordalii FS-238</name>
    <dbReference type="NCBI Taxonomy" id="617133"/>
    <lineage>
        <taxon>Bacteria</taxon>
        <taxon>Pseudomonadati</taxon>
        <taxon>Pseudomonadota</taxon>
        <taxon>Gammaproteobacteria</taxon>
        <taxon>Vibrionales</taxon>
        <taxon>Vibrionaceae</taxon>
        <taxon>Vibrio</taxon>
    </lineage>
</organism>
<keyword evidence="2" id="KW-1185">Reference proteome</keyword>
<sequence>MLTTFYFDSELFDDKSLQLIAQLNISLLESWQHYGCLGICASHKKEILASINKVPPKYSVKWQTALSQFKNTVIKPSIVTISDYDSFDHVKDELVKQNVTTGIIATDYADDFKGYDNPDKFEIVSPVNFGESKNFEKSKSLCLKQIKNGDDINTIWDERFKNLALHTKGITIIDRFSALNILEDHKLGKRTALDKFIEFLSTTGKKYEITIFGACDINGKMTNATDLKSYLDNVLRKKLFYNQSVVNCSFALCKNRFFGQEAHDRMIRLDDYVFEIGNGIDIFREKPISNNSFTIKPLTFTNFEDIYIALNRNREPGCTSL</sequence>
<dbReference type="EMBL" id="AJYS02000160">
    <property type="protein sequence ID" value="OEE37040.1"/>
    <property type="molecule type" value="Genomic_DNA"/>
</dbReference>
<dbReference type="RefSeq" id="WP_017045318.1">
    <property type="nucleotide sequence ID" value="NZ_AJYS02000160.1"/>
</dbReference>
<proteinExistence type="predicted"/>